<dbReference type="Gene3D" id="3.40.50.300">
    <property type="entry name" value="P-loop containing nucleotide triphosphate hydrolases"/>
    <property type="match status" value="1"/>
</dbReference>
<organism evidence="1 2">
    <name type="scientific">Strongyloides venezuelensis</name>
    <name type="common">Threadworm</name>
    <dbReference type="NCBI Taxonomy" id="75913"/>
    <lineage>
        <taxon>Eukaryota</taxon>
        <taxon>Metazoa</taxon>
        <taxon>Ecdysozoa</taxon>
        <taxon>Nematoda</taxon>
        <taxon>Chromadorea</taxon>
        <taxon>Rhabditida</taxon>
        <taxon>Tylenchina</taxon>
        <taxon>Panagrolaimomorpha</taxon>
        <taxon>Strongyloidoidea</taxon>
        <taxon>Strongyloididae</taxon>
        <taxon>Strongyloides</taxon>
    </lineage>
</organism>
<evidence type="ECO:0000313" key="2">
    <source>
        <dbReference type="WBParaSite" id="SVE_0958700.1"/>
    </source>
</evidence>
<dbReference type="Proteomes" id="UP000035680">
    <property type="component" value="Unassembled WGS sequence"/>
</dbReference>
<dbReference type="AlphaFoldDB" id="A0A0K0FKM3"/>
<dbReference type="InterPro" id="IPR027417">
    <property type="entry name" value="P-loop_NTPase"/>
</dbReference>
<proteinExistence type="predicted"/>
<dbReference type="STRING" id="75913.A0A0K0FKM3"/>
<dbReference type="WBParaSite" id="SVE_0958700.1">
    <property type="protein sequence ID" value="SVE_0958700.1"/>
    <property type="gene ID" value="SVE_0958700"/>
</dbReference>
<sequence>MQTKMNQRISFIYFLYRTSDGSTSVWHSYIMKVIEVYEGYSFTPQAQSILRSFLTYEVKFTFDSTVNIVCGMNASGKSNVYTAFCHIFTDMYDKQPMTERIRTIFDYGKDDSEARITF</sequence>
<protein>
    <submittedName>
        <fullName evidence="2">SMC_N domain-containing protein</fullName>
    </submittedName>
</protein>
<reference evidence="1" key="1">
    <citation type="submission" date="2014-07" db="EMBL/GenBank/DDBJ databases">
        <authorList>
            <person name="Martin A.A"/>
            <person name="De Silva N."/>
        </authorList>
    </citation>
    <scope>NUCLEOTIDE SEQUENCE</scope>
</reference>
<evidence type="ECO:0000313" key="1">
    <source>
        <dbReference type="Proteomes" id="UP000035680"/>
    </source>
</evidence>
<accession>A0A0K0FKM3</accession>
<reference evidence="2" key="2">
    <citation type="submission" date="2015-08" db="UniProtKB">
        <authorList>
            <consortium name="WormBaseParasite"/>
        </authorList>
    </citation>
    <scope>IDENTIFICATION</scope>
</reference>
<keyword evidence="1" id="KW-1185">Reference proteome</keyword>
<name>A0A0K0FKM3_STRVS</name>